<evidence type="ECO:0008006" key="2">
    <source>
        <dbReference type="Google" id="ProtNLM"/>
    </source>
</evidence>
<comment type="caution">
    <text evidence="1">The sequence shown here is derived from an EMBL/GenBank/DDBJ whole genome shotgun (WGS) entry which is preliminary data.</text>
</comment>
<proteinExistence type="predicted"/>
<name>X1Q7D3_9ZZZZ</name>
<protein>
    <recommendedName>
        <fullName evidence="2">Class I SAM-dependent methyltransferase</fullName>
    </recommendedName>
</protein>
<accession>X1Q7D3</accession>
<dbReference type="AlphaFoldDB" id="X1Q7D3"/>
<organism evidence="1">
    <name type="scientific">marine sediment metagenome</name>
    <dbReference type="NCBI Taxonomy" id="412755"/>
    <lineage>
        <taxon>unclassified sequences</taxon>
        <taxon>metagenomes</taxon>
        <taxon>ecological metagenomes</taxon>
    </lineage>
</organism>
<feature type="non-terminal residue" evidence="1">
    <location>
        <position position="1"/>
    </location>
</feature>
<reference evidence="1" key="1">
    <citation type="journal article" date="2014" name="Front. Microbiol.">
        <title>High frequency of phylogenetically diverse reductive dehalogenase-homologous genes in deep subseafloor sedimentary metagenomes.</title>
        <authorList>
            <person name="Kawai M."/>
            <person name="Futagami T."/>
            <person name="Toyoda A."/>
            <person name="Takaki Y."/>
            <person name="Nishi S."/>
            <person name="Hori S."/>
            <person name="Arai W."/>
            <person name="Tsubouchi T."/>
            <person name="Morono Y."/>
            <person name="Uchiyama I."/>
            <person name="Ito T."/>
            <person name="Fujiyama A."/>
            <person name="Inagaki F."/>
            <person name="Takami H."/>
        </authorList>
    </citation>
    <scope>NUCLEOTIDE SEQUENCE</scope>
    <source>
        <strain evidence="1">Expedition CK06-06</strain>
    </source>
</reference>
<dbReference type="EMBL" id="BARV01040087">
    <property type="protein sequence ID" value="GAI50676.1"/>
    <property type="molecule type" value="Genomic_DNA"/>
</dbReference>
<gene>
    <name evidence="1" type="ORF">S06H3_61209</name>
</gene>
<sequence>ETKKGREVCRDEMFRTLKPKGIALVTCISINDGFGKELLKKSPGREKHTIFWSNGKFEKLYDRSELRSFLAPPFQILKLRTVHKKGILFGKEYDRKIYWLVLQKPKS</sequence>
<evidence type="ECO:0000313" key="1">
    <source>
        <dbReference type="EMBL" id="GAI50676.1"/>
    </source>
</evidence>